<dbReference type="PRINTS" id="PR00111">
    <property type="entry name" value="ABHYDROLASE"/>
</dbReference>
<keyword evidence="2" id="KW-0378">Hydrolase</keyword>
<dbReference type="PANTHER" id="PTHR43433">
    <property type="entry name" value="HYDROLASE, ALPHA/BETA FOLD FAMILY PROTEIN"/>
    <property type="match status" value="1"/>
</dbReference>
<name>A0A3A1TZU1_9MICO</name>
<dbReference type="EMBL" id="QXTG01000002">
    <property type="protein sequence ID" value="RIX27736.1"/>
    <property type="molecule type" value="Genomic_DNA"/>
</dbReference>
<organism evidence="2 3">
    <name type="scientific">Amnibacterium setariae</name>
    <dbReference type="NCBI Taxonomy" id="2306585"/>
    <lineage>
        <taxon>Bacteria</taxon>
        <taxon>Bacillati</taxon>
        <taxon>Actinomycetota</taxon>
        <taxon>Actinomycetes</taxon>
        <taxon>Micrococcales</taxon>
        <taxon>Microbacteriaceae</taxon>
        <taxon>Amnibacterium</taxon>
    </lineage>
</organism>
<dbReference type="GO" id="GO:0016787">
    <property type="term" value="F:hydrolase activity"/>
    <property type="evidence" value="ECO:0007669"/>
    <property type="project" value="UniProtKB-KW"/>
</dbReference>
<sequence>MQELELRLAGGRVLHAYDTGPTGRDDELVVVWHGGTPNTGLPPEPLLAHDPGLRLLGADRPGYGGSSRVPEADVADVVPDVLAVADALGVDRFAVLGHSGGGSRALACAALAADRVTAAIAVSSPAPPDLGGFDRFAGMAPGIVREQRAVAAGRAALLEELRTGEWDPSAFTPADEQALEGTWGWFGPVVAAATAQGLDAEADDLLAAGRAWGFDLAAVRRPVLVAHGADDRMVPASHGVRLAEAVPGARLHLVEGAGHISVLEDAPALLAWLRAQR</sequence>
<evidence type="ECO:0000259" key="1">
    <source>
        <dbReference type="Pfam" id="PF00561"/>
    </source>
</evidence>
<dbReference type="PANTHER" id="PTHR43433:SF1">
    <property type="entry name" value="BLL5160 PROTEIN"/>
    <property type="match status" value="1"/>
</dbReference>
<evidence type="ECO:0000313" key="3">
    <source>
        <dbReference type="Proteomes" id="UP000265742"/>
    </source>
</evidence>
<dbReference type="Pfam" id="PF00561">
    <property type="entry name" value="Abhydrolase_1"/>
    <property type="match status" value="1"/>
</dbReference>
<dbReference type="Proteomes" id="UP000265742">
    <property type="component" value="Unassembled WGS sequence"/>
</dbReference>
<accession>A0A3A1TZU1</accession>
<feature type="domain" description="AB hydrolase-1" evidence="1">
    <location>
        <begin position="28"/>
        <end position="265"/>
    </location>
</feature>
<keyword evidence="3" id="KW-1185">Reference proteome</keyword>
<dbReference type="Gene3D" id="3.40.50.1820">
    <property type="entry name" value="alpha/beta hydrolase"/>
    <property type="match status" value="1"/>
</dbReference>
<reference evidence="3" key="1">
    <citation type="submission" date="2018-09" db="EMBL/GenBank/DDBJ databases">
        <authorList>
            <person name="Kim I."/>
        </authorList>
    </citation>
    <scope>NUCLEOTIDE SEQUENCE [LARGE SCALE GENOMIC DNA]</scope>
    <source>
        <strain evidence="3">DD4a</strain>
    </source>
</reference>
<dbReference type="InterPro" id="IPR029058">
    <property type="entry name" value="AB_hydrolase_fold"/>
</dbReference>
<dbReference type="RefSeq" id="WP_119482045.1">
    <property type="nucleotide sequence ID" value="NZ_QXTG01000002.1"/>
</dbReference>
<evidence type="ECO:0000313" key="2">
    <source>
        <dbReference type="EMBL" id="RIX27736.1"/>
    </source>
</evidence>
<proteinExistence type="predicted"/>
<protein>
    <submittedName>
        <fullName evidence="2">Alpha/beta fold hydrolase</fullName>
    </submittedName>
</protein>
<dbReference type="AlphaFoldDB" id="A0A3A1TZU1"/>
<gene>
    <name evidence="2" type="ORF">D1781_09315</name>
</gene>
<dbReference type="OrthoDB" id="9800988at2"/>
<comment type="caution">
    <text evidence="2">The sequence shown here is derived from an EMBL/GenBank/DDBJ whole genome shotgun (WGS) entry which is preliminary data.</text>
</comment>
<dbReference type="InterPro" id="IPR000073">
    <property type="entry name" value="AB_hydrolase_1"/>
</dbReference>
<dbReference type="InterPro" id="IPR050471">
    <property type="entry name" value="AB_hydrolase"/>
</dbReference>
<dbReference type="SUPFAM" id="SSF53474">
    <property type="entry name" value="alpha/beta-Hydrolases"/>
    <property type="match status" value="1"/>
</dbReference>